<dbReference type="PANTHER" id="PTHR36836">
    <property type="entry name" value="COLANIC ACID BIOSYNTHESIS PROTEIN WCAK"/>
    <property type="match status" value="1"/>
</dbReference>
<dbReference type="AlphaFoldDB" id="A0A6N8CR56"/>
<evidence type="ECO:0000313" key="3">
    <source>
        <dbReference type="Proteomes" id="UP000440978"/>
    </source>
</evidence>
<dbReference type="OrthoDB" id="3188137at2"/>
<dbReference type="InterPro" id="IPR007345">
    <property type="entry name" value="Polysacch_pyruvyl_Trfase"/>
</dbReference>
<reference evidence="2 3" key="1">
    <citation type="submission" date="2019-11" db="EMBL/GenBank/DDBJ databases">
        <title>Terrilactibacillus tamarindus sp. nov. BCM23-1 isolated from bark of Tamarindus indica.</title>
        <authorList>
            <person name="Kingkaew E."/>
            <person name="Tanasupawat S."/>
        </authorList>
    </citation>
    <scope>NUCLEOTIDE SEQUENCE [LARGE SCALE GENOMIC DNA]</scope>
    <source>
        <strain evidence="2 3">BCM23-1</strain>
    </source>
</reference>
<keyword evidence="3" id="KW-1185">Reference proteome</keyword>
<proteinExistence type="predicted"/>
<evidence type="ECO:0000313" key="2">
    <source>
        <dbReference type="EMBL" id="MTT32160.1"/>
    </source>
</evidence>
<comment type="caution">
    <text evidence="2">The sequence shown here is derived from an EMBL/GenBank/DDBJ whole genome shotgun (WGS) entry which is preliminary data.</text>
</comment>
<gene>
    <name evidence="2" type="ORF">GMB86_09080</name>
</gene>
<feature type="domain" description="Polysaccharide pyruvyl transferase" evidence="1">
    <location>
        <begin position="23"/>
        <end position="310"/>
    </location>
</feature>
<dbReference type="PANTHER" id="PTHR36836:SF1">
    <property type="entry name" value="COLANIC ACID BIOSYNTHESIS PROTEIN WCAK"/>
    <property type="match status" value="1"/>
</dbReference>
<protein>
    <recommendedName>
        <fullName evidence="1">Polysaccharide pyruvyl transferase domain-containing protein</fullName>
    </recommendedName>
</protein>
<dbReference type="EMBL" id="WNHB01000013">
    <property type="protein sequence ID" value="MTT32160.1"/>
    <property type="molecule type" value="Genomic_DNA"/>
</dbReference>
<sequence length="376" mass="44988">MRWVIKRSNRMKKVMLYAYTNLNLGDDLFIKILCNRYPNTKFFLYAPKKYKKFEKEIKNLKVFSSDSFFSRIINLILRKLKFFYFIRKQIAKRTDISVYIGGSLYMQHDNWESSYIDKKHMQFNDSPFLVLGANFGPFNQKQFYERYNKLFKNYYDICFRDSYSYNLFKHYNHVRFSDDIIFQLGIKKRNIKKKNNIIISVIKPSQKCIPCVDDGYYEKIKEISNYFIKNNYTVTLMSFCESEGDEEAVESVIKRIPKIYRYKVERHLYQANIEETLNVIASSSGVVATRFHSMILGWIYDKPVYPIVYSDKMLNVMEDIAFRGFYGDLRNKIHRIHPNEVFESLNTNSMDVSKQVHNSSKHFKKLDELLLTKPIN</sequence>
<evidence type="ECO:0000259" key="1">
    <source>
        <dbReference type="Pfam" id="PF04230"/>
    </source>
</evidence>
<name>A0A6N8CR56_9BACI</name>
<accession>A0A6N8CR56</accession>
<organism evidence="2 3">
    <name type="scientific">Terrilactibacillus tamarindi</name>
    <dbReference type="NCBI Taxonomy" id="2599694"/>
    <lineage>
        <taxon>Bacteria</taxon>
        <taxon>Bacillati</taxon>
        <taxon>Bacillota</taxon>
        <taxon>Bacilli</taxon>
        <taxon>Bacillales</taxon>
        <taxon>Bacillaceae</taxon>
        <taxon>Terrilactibacillus</taxon>
    </lineage>
</organism>
<dbReference type="Pfam" id="PF04230">
    <property type="entry name" value="PS_pyruv_trans"/>
    <property type="match status" value="1"/>
</dbReference>
<dbReference type="Proteomes" id="UP000440978">
    <property type="component" value="Unassembled WGS sequence"/>
</dbReference>